<gene>
    <name evidence="10" type="ORF">NP590_11750</name>
</gene>
<protein>
    <submittedName>
        <fullName evidence="10">ABC transporter permease</fullName>
    </submittedName>
</protein>
<dbReference type="PANTHER" id="PTHR30572">
    <property type="entry name" value="MEMBRANE COMPONENT OF TRANSPORTER-RELATED"/>
    <property type="match status" value="1"/>
</dbReference>
<feature type="transmembrane region" description="Helical" evidence="7">
    <location>
        <begin position="20"/>
        <end position="42"/>
    </location>
</feature>
<keyword evidence="3 7" id="KW-0812">Transmembrane</keyword>
<feature type="transmembrane region" description="Helical" evidence="7">
    <location>
        <begin position="436"/>
        <end position="458"/>
    </location>
</feature>
<evidence type="ECO:0000256" key="6">
    <source>
        <dbReference type="ARBA" id="ARBA00038076"/>
    </source>
</evidence>
<proteinExistence type="inferred from homology"/>
<feature type="transmembrane region" description="Helical" evidence="7">
    <location>
        <begin position="722"/>
        <end position="746"/>
    </location>
</feature>
<evidence type="ECO:0000256" key="5">
    <source>
        <dbReference type="ARBA" id="ARBA00023136"/>
    </source>
</evidence>
<evidence type="ECO:0000259" key="9">
    <source>
        <dbReference type="Pfam" id="PF12704"/>
    </source>
</evidence>
<feature type="transmembrane region" description="Helical" evidence="7">
    <location>
        <begin position="672"/>
        <end position="701"/>
    </location>
</feature>
<dbReference type="EMBL" id="JANIBJ010000020">
    <property type="protein sequence ID" value="MCQ8104782.1"/>
    <property type="molecule type" value="Genomic_DNA"/>
</dbReference>
<dbReference type="Pfam" id="PF02687">
    <property type="entry name" value="FtsX"/>
    <property type="match status" value="2"/>
</dbReference>
<dbReference type="RefSeq" id="WP_256602585.1">
    <property type="nucleotide sequence ID" value="NZ_JANIBJ010000020.1"/>
</dbReference>
<dbReference type="Pfam" id="PF12704">
    <property type="entry name" value="MacB_PCD"/>
    <property type="match status" value="1"/>
</dbReference>
<evidence type="ECO:0000259" key="8">
    <source>
        <dbReference type="Pfam" id="PF02687"/>
    </source>
</evidence>
<evidence type="ECO:0000256" key="7">
    <source>
        <dbReference type="SAM" id="Phobius"/>
    </source>
</evidence>
<name>A0ABT1TH41_9GAMM</name>
<dbReference type="InterPro" id="IPR003838">
    <property type="entry name" value="ABC3_permease_C"/>
</dbReference>
<dbReference type="PANTHER" id="PTHR30572:SF4">
    <property type="entry name" value="ABC TRANSPORTER PERMEASE YTRF"/>
    <property type="match status" value="1"/>
</dbReference>
<evidence type="ECO:0000256" key="1">
    <source>
        <dbReference type="ARBA" id="ARBA00004651"/>
    </source>
</evidence>
<feature type="domain" description="ABC3 transporter permease C-terminal" evidence="8">
    <location>
        <begin position="262"/>
        <end position="381"/>
    </location>
</feature>
<reference evidence="10 11" key="1">
    <citation type="submission" date="2022-07" db="EMBL/GenBank/DDBJ databases">
        <title>Methylomonas rivi sp. nov., Methylomonas rosea sp. nov., Methylomonas aureus sp. nov. and Methylomonas subterranea sp. nov., four novel methanotrophs isolated from a freshwater creek and the deep terrestrial subsurface.</title>
        <authorList>
            <person name="Abin C."/>
            <person name="Sankaranarayanan K."/>
            <person name="Garner C."/>
            <person name="Sindelar R."/>
            <person name="Kotary K."/>
            <person name="Garner R."/>
            <person name="Barclay S."/>
            <person name="Lawson P."/>
            <person name="Krumholz L."/>
        </authorList>
    </citation>
    <scope>NUCLEOTIDE SEQUENCE [LARGE SCALE GENOMIC DNA]</scope>
    <source>
        <strain evidence="10 11">SURF-2</strain>
    </source>
</reference>
<evidence type="ECO:0000313" key="10">
    <source>
        <dbReference type="EMBL" id="MCQ8104782.1"/>
    </source>
</evidence>
<keyword evidence="11" id="KW-1185">Reference proteome</keyword>
<feature type="transmembrane region" description="Helical" evidence="7">
    <location>
        <begin position="312"/>
        <end position="333"/>
    </location>
</feature>
<feature type="transmembrane region" description="Helical" evidence="7">
    <location>
        <begin position="262"/>
        <end position="283"/>
    </location>
</feature>
<keyword evidence="5 7" id="KW-0472">Membrane</keyword>
<keyword evidence="4 7" id="KW-1133">Transmembrane helix</keyword>
<evidence type="ECO:0000256" key="2">
    <source>
        <dbReference type="ARBA" id="ARBA00022475"/>
    </source>
</evidence>
<feature type="transmembrane region" description="Helical" evidence="7">
    <location>
        <begin position="766"/>
        <end position="788"/>
    </location>
</feature>
<feature type="domain" description="MacB-like periplasmic core" evidence="9">
    <location>
        <begin position="431"/>
        <end position="630"/>
    </location>
</feature>
<feature type="domain" description="ABC3 transporter permease C-terminal" evidence="8">
    <location>
        <begin position="679"/>
        <end position="796"/>
    </location>
</feature>
<evidence type="ECO:0000256" key="4">
    <source>
        <dbReference type="ARBA" id="ARBA00022989"/>
    </source>
</evidence>
<keyword evidence="2" id="KW-1003">Cell membrane</keyword>
<comment type="subcellular location">
    <subcellularLocation>
        <location evidence="1">Cell membrane</location>
        <topology evidence="1">Multi-pass membrane protein</topology>
    </subcellularLocation>
</comment>
<evidence type="ECO:0000256" key="3">
    <source>
        <dbReference type="ARBA" id="ARBA00022692"/>
    </source>
</evidence>
<accession>A0ABT1TH41</accession>
<evidence type="ECO:0000313" key="11">
    <source>
        <dbReference type="Proteomes" id="UP001524499"/>
    </source>
</evidence>
<dbReference type="Proteomes" id="UP001524499">
    <property type="component" value="Unassembled WGS sequence"/>
</dbReference>
<dbReference type="InterPro" id="IPR050250">
    <property type="entry name" value="Macrolide_Exporter_MacB"/>
</dbReference>
<feature type="transmembrane region" description="Helical" evidence="7">
    <location>
        <begin position="354"/>
        <end position="375"/>
    </location>
</feature>
<sequence>MHTLWHKVRADLWLGKSRSVLAVISIAAGVFCVGTLFGMIDLQLGRMDSAHRQSQPSHISMILRSDADNSLLGKIAALPGVLAVEGMTPVTVRFRPVGEAEWQLATLMIRPDYTAQRFDKTLLQAGQWPAAGGVAIENLSARASGIGLEARIEFETVTGNHQLTLQGVVRHPFIKPPKFGGQMHFFADTGDAKWFGVPEHSFRQLLVRIRPPFRAEQARAVALDIRQLLIERGIAVNATLLQDPDRHWGRPFMAGVNGVLKLMALVSLLLASVLILNTVAAHITQQTDQIGVMKALGAKRLSIAKLYLVETLLLAVCAVALAAPCGLAAAYLSSCRLLGLFNIECGGFSYSGKAVLLMTVGGVLVPMFAALGPILRGANMNVREALASYGLRADFGGSRFDVWLDRVGARYLSTLNAAALGNLFRRKGRLLLTQSVLIIAGAMFLVLMSLIASLHLTLDNEMARSRYSVRLGFSGEQEQSRVTAIANAVSGTQKIEFWQRYPLEISHEGKALQQKGSLGLQLLALPVAGELYQPLIESGRWFTQADAGRRVMLISADTAAMNGLRAGDQVGVGLGPLRQSWQIIGIYRWLAGSDYAIEPVYAPVETLRALTDRQDAVSFALLDADKSSLTEEADYLAALKQRFQDNGIPLDVYGTVAKLRQRQFAANQFKPVIGMLLGLACMIAVVGGIGLSGALAISVLQRTREIGVLRAIGASGGVISRLFVLEGLLHGMVAWLLSLPLAYFAARPVADSLGETMLGLKLDFSFDAWAVGYWLLIVLPLAAVAAYWPARAAANMSIRDCLGH</sequence>
<comment type="caution">
    <text evidence="10">The sequence shown here is derived from an EMBL/GenBank/DDBJ whole genome shotgun (WGS) entry which is preliminary data.</text>
</comment>
<comment type="similarity">
    <text evidence="6">Belongs to the ABC-4 integral membrane protein family.</text>
</comment>
<organism evidence="10 11">
    <name type="scientific">Methylomonas subterranea</name>
    <dbReference type="NCBI Taxonomy" id="2952225"/>
    <lineage>
        <taxon>Bacteria</taxon>
        <taxon>Pseudomonadati</taxon>
        <taxon>Pseudomonadota</taxon>
        <taxon>Gammaproteobacteria</taxon>
        <taxon>Methylococcales</taxon>
        <taxon>Methylococcaceae</taxon>
        <taxon>Methylomonas</taxon>
    </lineage>
</organism>
<dbReference type="InterPro" id="IPR025857">
    <property type="entry name" value="MacB_PCD"/>
</dbReference>